<organism evidence="1 2">
    <name type="scientific">Gossypium arboreum</name>
    <name type="common">Tree cotton</name>
    <name type="synonym">Gossypium nanking</name>
    <dbReference type="NCBI Taxonomy" id="29729"/>
    <lineage>
        <taxon>Eukaryota</taxon>
        <taxon>Viridiplantae</taxon>
        <taxon>Streptophyta</taxon>
        <taxon>Embryophyta</taxon>
        <taxon>Tracheophyta</taxon>
        <taxon>Spermatophyta</taxon>
        <taxon>Magnoliopsida</taxon>
        <taxon>eudicotyledons</taxon>
        <taxon>Gunneridae</taxon>
        <taxon>Pentapetalae</taxon>
        <taxon>rosids</taxon>
        <taxon>malvids</taxon>
        <taxon>Malvales</taxon>
        <taxon>Malvaceae</taxon>
        <taxon>Malvoideae</taxon>
        <taxon>Gossypium</taxon>
    </lineage>
</organism>
<dbReference type="AlphaFoldDB" id="A0A0B0P3B3"/>
<name>A0A0B0P3B3_GOSAR</name>
<dbReference type="EMBL" id="KN409109">
    <property type="protein sequence ID" value="KHG17816.1"/>
    <property type="molecule type" value="Genomic_DNA"/>
</dbReference>
<dbReference type="Proteomes" id="UP000032142">
    <property type="component" value="Unassembled WGS sequence"/>
</dbReference>
<evidence type="ECO:0000313" key="1">
    <source>
        <dbReference type="EMBL" id="KHG17816.1"/>
    </source>
</evidence>
<reference evidence="2" key="1">
    <citation type="submission" date="2014-09" db="EMBL/GenBank/DDBJ databases">
        <authorList>
            <person name="Mudge J."/>
            <person name="Ramaraj T."/>
            <person name="Lindquist I.E."/>
            <person name="Bharti A.K."/>
            <person name="Sundararajan A."/>
            <person name="Cameron C.T."/>
            <person name="Woodward J.E."/>
            <person name="May G.D."/>
            <person name="Brubaker C."/>
            <person name="Broadhvest J."/>
            <person name="Wilkins T.A."/>
        </authorList>
    </citation>
    <scope>NUCLEOTIDE SEQUENCE</scope>
    <source>
        <strain evidence="2">cv. AKA8401</strain>
    </source>
</reference>
<gene>
    <name evidence="1" type="ORF">F383_22707</name>
</gene>
<sequence length="66" mass="7735">MPMILFTLITMIENHGFASDKNFVTVDLTMKGILYRLGNGKCILGWVNHKHMSFEYLRLTIWCNEQ</sequence>
<keyword evidence="2" id="KW-1185">Reference proteome</keyword>
<evidence type="ECO:0000313" key="2">
    <source>
        <dbReference type="Proteomes" id="UP000032142"/>
    </source>
</evidence>
<accession>A0A0B0P3B3</accession>
<protein>
    <submittedName>
        <fullName evidence="1">Uncharacterized protein</fullName>
    </submittedName>
</protein>
<proteinExistence type="predicted"/>